<reference evidence="8 9" key="1">
    <citation type="journal article" date="2021" name="BMC Biol.">
        <title>Horizontally acquired antibacterial genes associated with adaptive radiation of ladybird beetles.</title>
        <authorList>
            <person name="Li H.S."/>
            <person name="Tang X.F."/>
            <person name="Huang Y.H."/>
            <person name="Xu Z.Y."/>
            <person name="Chen M.L."/>
            <person name="Du X.Y."/>
            <person name="Qiu B.Y."/>
            <person name="Chen P.T."/>
            <person name="Zhang W."/>
            <person name="Slipinski A."/>
            <person name="Escalona H.E."/>
            <person name="Waterhouse R.M."/>
            <person name="Zwick A."/>
            <person name="Pang H."/>
        </authorList>
    </citation>
    <scope>NUCLEOTIDE SEQUENCE [LARGE SCALE GENOMIC DNA]</scope>
    <source>
        <tissue evidence="8">Whole body of male adult</tissue>
    </source>
</reference>
<dbReference type="InterPro" id="IPR029058">
    <property type="entry name" value="AB_hydrolase_fold"/>
</dbReference>
<evidence type="ECO:0000256" key="6">
    <source>
        <dbReference type="RuleBase" id="RU361235"/>
    </source>
</evidence>
<feature type="signal peptide" evidence="6">
    <location>
        <begin position="1"/>
        <end position="16"/>
    </location>
</feature>
<dbReference type="InterPro" id="IPR002018">
    <property type="entry name" value="CarbesteraseB"/>
</dbReference>
<feature type="chain" id="PRO_5044528669" description="Carboxylic ester hydrolase" evidence="6">
    <location>
        <begin position="17"/>
        <end position="567"/>
    </location>
</feature>
<feature type="domain" description="Carboxylesterase type B" evidence="7">
    <location>
        <begin position="29"/>
        <end position="550"/>
    </location>
</feature>
<dbReference type="EC" id="3.1.1.-" evidence="6"/>
<evidence type="ECO:0000256" key="1">
    <source>
        <dbReference type="ARBA" id="ARBA00005964"/>
    </source>
</evidence>
<evidence type="ECO:0000256" key="2">
    <source>
        <dbReference type="ARBA" id="ARBA00022487"/>
    </source>
</evidence>
<dbReference type="Gene3D" id="3.40.50.1820">
    <property type="entry name" value="alpha/beta hydrolase"/>
    <property type="match status" value="1"/>
</dbReference>
<dbReference type="InterPro" id="IPR019826">
    <property type="entry name" value="Carboxylesterase_B_AS"/>
</dbReference>
<evidence type="ECO:0000256" key="5">
    <source>
        <dbReference type="ARBA" id="ARBA00023180"/>
    </source>
</evidence>
<keyword evidence="4" id="KW-1015">Disulfide bond</keyword>
<dbReference type="SUPFAM" id="SSF53474">
    <property type="entry name" value="alpha/beta-Hydrolases"/>
    <property type="match status" value="1"/>
</dbReference>
<evidence type="ECO:0000256" key="3">
    <source>
        <dbReference type="ARBA" id="ARBA00022801"/>
    </source>
</evidence>
<dbReference type="InterPro" id="IPR050309">
    <property type="entry name" value="Type-B_Carboxylest/Lipase"/>
</dbReference>
<proteinExistence type="inferred from homology"/>
<dbReference type="Proteomes" id="UP001516400">
    <property type="component" value="Unassembled WGS sequence"/>
</dbReference>
<protein>
    <recommendedName>
        <fullName evidence="6">Carboxylic ester hydrolase</fullName>
        <ecNumber evidence="6">3.1.1.-</ecNumber>
    </recommendedName>
</protein>
<dbReference type="PANTHER" id="PTHR11559">
    <property type="entry name" value="CARBOXYLESTERASE"/>
    <property type="match status" value="1"/>
</dbReference>
<dbReference type="EMBL" id="JABFTP020000062">
    <property type="protein sequence ID" value="KAL3273414.1"/>
    <property type="molecule type" value="Genomic_DNA"/>
</dbReference>
<evidence type="ECO:0000313" key="8">
    <source>
        <dbReference type="EMBL" id="KAL3273414.1"/>
    </source>
</evidence>
<keyword evidence="6" id="KW-0732">Signal</keyword>
<dbReference type="AlphaFoldDB" id="A0ABD2N449"/>
<keyword evidence="3 6" id="KW-0378">Hydrolase</keyword>
<sequence>MIRQVTILVCAGLALARPDVKTVLNNANSPIVTTPLGQYQGGTLVSRLGKHIFSFRGIPYAQPPINELRFKPPLPIAKHEGIFNASEDGAVCPQPTTDPVSEDCLLLNVYTTKLPKGTDHPKRPVIIYIHFGGFHSFSGRSNWAGPEYLLDQDIVLVTFNYRLGSLGFLSTGDKEAPGNNGLKDQVLAFKWVKENIEAFGGDSNSITLFGYSAGAMSATLHLVSPMSKGLFHKVIISSGSPLGQIPISTNQHDLAKKQAKLVGCPDDTSANIIKCLKGKSANELGESLPKFSEFGTDPIIIWKPVIEQDFGQERFLTEHPIHLIREGKFEKVPILTGITADEFSGKAVDIVRNSELLQQLDEHWEKNAPIIFMYERETDNSKSISKSLKSFYLGDKKLDNSSLPQLTQIYADALIGFGVNRGIKLLAEKNTSPLYYYRFNYKGRYSHYYLPDSNGTVPYGVVHGDDLIYLLHISSLFPKFGESELESPTVEKMTTMLANFAKTGKPITESNEKLDNAKWEPFNLKSQKYLEIGNKLTTAEKLYEKRYAEWEKLFPLTVYDKPKMHSG</sequence>
<dbReference type="FunFam" id="3.40.50.1820:FF:000155">
    <property type="entry name" value="Carboxylic ester hydrolase"/>
    <property type="match status" value="1"/>
</dbReference>
<comment type="similarity">
    <text evidence="1 6">Belongs to the type-B carboxylesterase/lipase family.</text>
</comment>
<dbReference type="GO" id="GO:0052689">
    <property type="term" value="F:carboxylic ester hydrolase activity"/>
    <property type="evidence" value="ECO:0007669"/>
    <property type="project" value="UniProtKB-KW"/>
</dbReference>
<dbReference type="Pfam" id="PF00135">
    <property type="entry name" value="COesterase"/>
    <property type="match status" value="1"/>
</dbReference>
<accession>A0ABD2N449</accession>
<dbReference type="PROSITE" id="PS00122">
    <property type="entry name" value="CARBOXYLESTERASE_B_1"/>
    <property type="match status" value="1"/>
</dbReference>
<keyword evidence="9" id="KW-1185">Reference proteome</keyword>
<keyword evidence="5" id="KW-0325">Glycoprotein</keyword>
<name>A0ABD2N449_9CUCU</name>
<evidence type="ECO:0000313" key="9">
    <source>
        <dbReference type="Proteomes" id="UP001516400"/>
    </source>
</evidence>
<keyword evidence="2" id="KW-0719">Serine esterase</keyword>
<gene>
    <name evidence="8" type="ORF">HHI36_014860</name>
</gene>
<evidence type="ECO:0000256" key="4">
    <source>
        <dbReference type="ARBA" id="ARBA00023157"/>
    </source>
</evidence>
<organism evidence="8 9">
    <name type="scientific">Cryptolaemus montrouzieri</name>
    <dbReference type="NCBI Taxonomy" id="559131"/>
    <lineage>
        <taxon>Eukaryota</taxon>
        <taxon>Metazoa</taxon>
        <taxon>Ecdysozoa</taxon>
        <taxon>Arthropoda</taxon>
        <taxon>Hexapoda</taxon>
        <taxon>Insecta</taxon>
        <taxon>Pterygota</taxon>
        <taxon>Neoptera</taxon>
        <taxon>Endopterygota</taxon>
        <taxon>Coleoptera</taxon>
        <taxon>Polyphaga</taxon>
        <taxon>Cucujiformia</taxon>
        <taxon>Coccinelloidea</taxon>
        <taxon>Coccinellidae</taxon>
        <taxon>Scymninae</taxon>
        <taxon>Scymnini</taxon>
        <taxon>Cryptolaemus</taxon>
    </lineage>
</organism>
<comment type="caution">
    <text evidence="8">The sequence shown here is derived from an EMBL/GenBank/DDBJ whole genome shotgun (WGS) entry which is preliminary data.</text>
</comment>
<evidence type="ECO:0000259" key="7">
    <source>
        <dbReference type="Pfam" id="PF00135"/>
    </source>
</evidence>